<evidence type="ECO:0000313" key="4">
    <source>
        <dbReference type="Proteomes" id="UP000249390"/>
    </source>
</evidence>
<dbReference type="EMBL" id="NQVE01000097">
    <property type="protein sequence ID" value="RAL48813.1"/>
    <property type="molecule type" value="Genomic_DNA"/>
</dbReference>
<evidence type="ECO:0000313" key="3">
    <source>
        <dbReference type="EMBL" id="RAL48813.1"/>
    </source>
</evidence>
<accession>A0A328DXI7</accession>
<dbReference type="InterPro" id="IPR025558">
    <property type="entry name" value="DUF4283"/>
</dbReference>
<dbReference type="PANTHER" id="PTHR31286:SF165">
    <property type="entry name" value="DUF4283 DOMAIN-CONTAINING PROTEIN"/>
    <property type="match status" value="1"/>
</dbReference>
<feature type="domain" description="DUF4283" evidence="2">
    <location>
        <begin position="16"/>
        <end position="59"/>
    </location>
</feature>
<feature type="region of interest" description="Disordered" evidence="1">
    <location>
        <begin position="174"/>
        <end position="272"/>
    </location>
</feature>
<dbReference type="InterPro" id="IPR040256">
    <property type="entry name" value="At4g02000-like"/>
</dbReference>
<evidence type="ECO:0000256" key="1">
    <source>
        <dbReference type="SAM" id="MobiDB-lite"/>
    </source>
</evidence>
<dbReference type="Pfam" id="PF14111">
    <property type="entry name" value="DUF4283"/>
    <property type="match status" value="1"/>
</dbReference>
<sequence length="272" mass="31820">MKGFLTRIRKKFEISDISFHNHGQFIVCFKEGSDREEVCKRRYFFFDNKPMLVQKWSPGRKIDIHKLTDIPIWIQLPNLHPKYWSLPGLSKLGSLIGKPIKRDKETAAWQKWAYARIQVEVSIHQDFPDVIQFVDKENMVLTRDIKYEWKPSRCSHCKMLGHTEELCRKKDKLQDKEKRRKEWVPKKQKETEGNAEEDKEKAKSPPAGQKGEREQRTTTLVANEKSKNKGGTSQNEDEEDFQTVSGKKAARKVNLNDLQHRGTLSSVPYDGH</sequence>
<organism evidence="3 4">
    <name type="scientific">Cuscuta australis</name>
    <dbReference type="NCBI Taxonomy" id="267555"/>
    <lineage>
        <taxon>Eukaryota</taxon>
        <taxon>Viridiplantae</taxon>
        <taxon>Streptophyta</taxon>
        <taxon>Embryophyta</taxon>
        <taxon>Tracheophyta</taxon>
        <taxon>Spermatophyta</taxon>
        <taxon>Magnoliopsida</taxon>
        <taxon>eudicotyledons</taxon>
        <taxon>Gunneridae</taxon>
        <taxon>Pentapetalae</taxon>
        <taxon>asterids</taxon>
        <taxon>lamiids</taxon>
        <taxon>Solanales</taxon>
        <taxon>Convolvulaceae</taxon>
        <taxon>Cuscuteae</taxon>
        <taxon>Cuscuta</taxon>
        <taxon>Cuscuta subgen. Grammica</taxon>
        <taxon>Cuscuta sect. Cleistogrammica</taxon>
    </lineage>
</organism>
<comment type="caution">
    <text evidence="3">The sequence shown here is derived from an EMBL/GenBank/DDBJ whole genome shotgun (WGS) entry which is preliminary data.</text>
</comment>
<proteinExistence type="predicted"/>
<dbReference type="Proteomes" id="UP000249390">
    <property type="component" value="Unassembled WGS sequence"/>
</dbReference>
<reference evidence="3 4" key="1">
    <citation type="submission" date="2018-06" db="EMBL/GenBank/DDBJ databases">
        <title>The Genome of Cuscuta australis (Dodder) Provides Insight into the Evolution of Plant Parasitism.</title>
        <authorList>
            <person name="Liu H."/>
        </authorList>
    </citation>
    <scope>NUCLEOTIDE SEQUENCE [LARGE SCALE GENOMIC DNA]</scope>
    <source>
        <strain evidence="4">cv. Yunnan</strain>
        <tissue evidence="3">Vines</tissue>
    </source>
</reference>
<gene>
    <name evidence="3" type="ORF">DM860_001133</name>
</gene>
<protein>
    <recommendedName>
        <fullName evidence="2">DUF4283 domain-containing protein</fullName>
    </recommendedName>
</protein>
<dbReference type="PANTHER" id="PTHR31286">
    <property type="entry name" value="GLYCINE-RICH CELL WALL STRUCTURAL PROTEIN 1.8-LIKE"/>
    <property type="match status" value="1"/>
</dbReference>
<name>A0A328DXI7_9ASTE</name>
<keyword evidence="4" id="KW-1185">Reference proteome</keyword>
<feature type="compositionally biased region" description="Basic and acidic residues" evidence="1">
    <location>
        <begin position="174"/>
        <end position="203"/>
    </location>
</feature>
<dbReference type="AlphaFoldDB" id="A0A328DXI7"/>
<evidence type="ECO:0000259" key="2">
    <source>
        <dbReference type="Pfam" id="PF14111"/>
    </source>
</evidence>